<dbReference type="AlphaFoldDB" id="A0A7S1BLK3"/>
<feature type="compositionally biased region" description="Polar residues" evidence="1">
    <location>
        <begin position="146"/>
        <end position="155"/>
    </location>
</feature>
<accession>A0A7S1BLK3</accession>
<gene>
    <name evidence="2" type="ORF">CHYS00102_LOCUS16372</name>
</gene>
<proteinExistence type="predicted"/>
<organism evidence="2">
    <name type="scientific">Corethron hystrix</name>
    <dbReference type="NCBI Taxonomy" id="216773"/>
    <lineage>
        <taxon>Eukaryota</taxon>
        <taxon>Sar</taxon>
        <taxon>Stramenopiles</taxon>
        <taxon>Ochrophyta</taxon>
        <taxon>Bacillariophyta</taxon>
        <taxon>Coscinodiscophyceae</taxon>
        <taxon>Corethrophycidae</taxon>
        <taxon>Corethrales</taxon>
        <taxon>Corethraceae</taxon>
        <taxon>Corethron</taxon>
    </lineage>
</organism>
<evidence type="ECO:0000256" key="1">
    <source>
        <dbReference type="SAM" id="MobiDB-lite"/>
    </source>
</evidence>
<dbReference type="EMBL" id="HBFR01022809">
    <property type="protein sequence ID" value="CAD8889169.1"/>
    <property type="molecule type" value="Transcribed_RNA"/>
</dbReference>
<evidence type="ECO:0000313" key="2">
    <source>
        <dbReference type="EMBL" id="CAD8889169.1"/>
    </source>
</evidence>
<feature type="region of interest" description="Disordered" evidence="1">
    <location>
        <begin position="1"/>
        <end position="53"/>
    </location>
</feature>
<reference evidence="2" key="1">
    <citation type="submission" date="2021-01" db="EMBL/GenBank/DDBJ databases">
        <authorList>
            <person name="Corre E."/>
            <person name="Pelletier E."/>
            <person name="Niang G."/>
            <person name="Scheremetjew M."/>
            <person name="Finn R."/>
            <person name="Kale V."/>
            <person name="Holt S."/>
            <person name="Cochrane G."/>
            <person name="Meng A."/>
            <person name="Brown T."/>
            <person name="Cohen L."/>
        </authorList>
    </citation>
    <scope>NUCLEOTIDE SEQUENCE</scope>
    <source>
        <strain evidence="2">308</strain>
    </source>
</reference>
<feature type="compositionally biased region" description="Basic and acidic residues" evidence="1">
    <location>
        <begin position="14"/>
        <end position="25"/>
    </location>
</feature>
<feature type="region of interest" description="Disordered" evidence="1">
    <location>
        <begin position="87"/>
        <end position="256"/>
    </location>
</feature>
<feature type="compositionally biased region" description="Low complexity" evidence="1">
    <location>
        <begin position="114"/>
        <end position="131"/>
    </location>
</feature>
<name>A0A7S1BLK3_9STRA</name>
<sequence>MSKILKHKYFVPTKKPETSQQEKKMQSKTIQNFQKTVHKHNSEISKPVAPIPSITSGVKDAILEEPYTVYDGEDLDEWNGNETKAIKSFPGQKTKSKSLSKNRPLSPFRTNELVRSCSRSSRSGTVVSGMGMRQGSRASRDAHSPSKLSKVSSTIGRREGSISMRDSAPKLNKVGSRNMRSPSRLGRVSSTVGRREGAMSMRDSPPKLNRVGSTCSSSSPMRLKRSGSNCSNTSMLLSSKPSRDYSLPMTNSSPSKLKRISSITSAISNFSRRSLMKKSSFANE</sequence>
<protein>
    <submittedName>
        <fullName evidence="2">Uncharacterized protein</fullName>
    </submittedName>
</protein>
<feature type="compositionally biased region" description="Polar residues" evidence="1">
    <location>
        <begin position="211"/>
        <end position="240"/>
    </location>
</feature>